<dbReference type="SUPFAM" id="SSF53146">
    <property type="entry name" value="Nitrogenase accessory factor-like"/>
    <property type="match status" value="1"/>
</dbReference>
<evidence type="ECO:0000259" key="2">
    <source>
        <dbReference type="Pfam" id="PF02579"/>
    </source>
</evidence>
<dbReference type="Gene3D" id="3.30.420.130">
    <property type="entry name" value="Dinitrogenase iron-molybdenum cofactor biosynthesis domain"/>
    <property type="match status" value="1"/>
</dbReference>
<evidence type="ECO:0000256" key="1">
    <source>
        <dbReference type="ARBA" id="ARBA00023231"/>
    </source>
</evidence>
<organism evidence="3 4">
    <name type="scientific">Thioflexithrix psekupsensis</name>
    <dbReference type="NCBI Taxonomy" id="1570016"/>
    <lineage>
        <taxon>Bacteria</taxon>
        <taxon>Pseudomonadati</taxon>
        <taxon>Pseudomonadota</taxon>
        <taxon>Gammaproteobacteria</taxon>
        <taxon>Thiotrichales</taxon>
        <taxon>Thioflexithrix</taxon>
    </lineage>
</organism>
<comment type="caution">
    <text evidence="3">The sequence shown here is derived from an EMBL/GenBank/DDBJ whole genome shotgun (WGS) entry which is preliminary data.</text>
</comment>
<reference evidence="3 4" key="1">
    <citation type="submission" date="2016-12" db="EMBL/GenBank/DDBJ databases">
        <title>Thioflexothrix psekupsii D3 genome sequencing and assembly.</title>
        <authorList>
            <person name="Fomenkov A."/>
            <person name="Vincze T."/>
            <person name="Grabovich M."/>
            <person name="Anton B.P."/>
            <person name="Dubinina G."/>
            <person name="Orlova M."/>
            <person name="Belousova E."/>
            <person name="Roberts R.J."/>
        </authorList>
    </citation>
    <scope>NUCLEOTIDE SEQUENCE [LARGE SCALE GENOMIC DNA]</scope>
    <source>
        <strain evidence="3">D3</strain>
    </source>
</reference>
<keyword evidence="1" id="KW-0535">Nitrogen fixation</keyword>
<keyword evidence="4" id="KW-1185">Reference proteome</keyword>
<sequence>MNWLSSALVSRAKNPCSSCLTDSSGDYPQSVPTYCLRYQQPYRTVLMAVAHRSEQCVTQRIRYDFEEASEFLIYEATCHEIRLIGRCEAARSAADAQTALRKTIAALQGCDVLLCAYVDNVTRCALEQADIMVNTEYPLIGIEDAIYQIYQRMLASGDLTTEQMHIRPAASVPQPIYAF</sequence>
<evidence type="ECO:0000313" key="3">
    <source>
        <dbReference type="EMBL" id="OUD14440.1"/>
    </source>
</evidence>
<dbReference type="EMBL" id="MSLT01000012">
    <property type="protein sequence ID" value="OUD14440.1"/>
    <property type="molecule type" value="Genomic_DNA"/>
</dbReference>
<dbReference type="AlphaFoldDB" id="A0A251X931"/>
<accession>A0A251X931</accession>
<gene>
    <name evidence="3" type="ORF">TPSD3_09030</name>
</gene>
<name>A0A251X931_9GAMM</name>
<dbReference type="InterPro" id="IPR036105">
    <property type="entry name" value="DiNase_FeMo-co_biosyn_sf"/>
</dbReference>
<proteinExistence type="predicted"/>
<dbReference type="Proteomes" id="UP000194798">
    <property type="component" value="Unassembled WGS sequence"/>
</dbReference>
<dbReference type="InterPro" id="IPR003731">
    <property type="entry name" value="Di-Nase_FeMo-co_biosynth"/>
</dbReference>
<protein>
    <recommendedName>
        <fullName evidence="2">Dinitrogenase iron-molybdenum cofactor biosynthesis domain-containing protein</fullName>
    </recommendedName>
</protein>
<evidence type="ECO:0000313" key="4">
    <source>
        <dbReference type="Proteomes" id="UP000194798"/>
    </source>
</evidence>
<feature type="domain" description="Dinitrogenase iron-molybdenum cofactor biosynthesis" evidence="2">
    <location>
        <begin position="61"/>
        <end position="147"/>
    </location>
</feature>
<dbReference type="Pfam" id="PF02579">
    <property type="entry name" value="Nitro_FeMo-Co"/>
    <property type="match status" value="1"/>
</dbReference>